<name>A0A0U2U5Q5_9BURK</name>
<proteinExistence type="predicted"/>
<dbReference type="KEGG" id="rdp:RD2015_2897"/>
<gene>
    <name evidence="1" type="ORF">RD2015_2897</name>
</gene>
<evidence type="ECO:0000313" key="2">
    <source>
        <dbReference type="Proteomes" id="UP000060699"/>
    </source>
</evidence>
<accession>A0A0U2U5Q5</accession>
<dbReference type="AlphaFoldDB" id="A0A0U2U5Q5"/>
<sequence>MIALTLFTRLCAVVRQIALALPAGYARSGLRATSALSRVMEGGAAGG</sequence>
<reference evidence="1 2" key="1">
    <citation type="submission" date="2015-12" db="EMBL/GenBank/DDBJ databases">
        <title>Complete genome of Roseateles depolymerans KCTC 42856.</title>
        <authorList>
            <person name="Kim K.M."/>
        </authorList>
    </citation>
    <scope>NUCLEOTIDE SEQUENCE [LARGE SCALE GENOMIC DNA]</scope>
    <source>
        <strain evidence="1 2">KCTC 42856</strain>
    </source>
</reference>
<dbReference type="RefSeq" id="WP_157592965.1">
    <property type="nucleotide sequence ID" value="NZ_CP013729.1"/>
</dbReference>
<protein>
    <submittedName>
        <fullName evidence="1">Uncharacterized protein</fullName>
    </submittedName>
</protein>
<organism evidence="1 2">
    <name type="scientific">Roseateles depolymerans</name>
    <dbReference type="NCBI Taxonomy" id="76731"/>
    <lineage>
        <taxon>Bacteria</taxon>
        <taxon>Pseudomonadati</taxon>
        <taxon>Pseudomonadota</taxon>
        <taxon>Betaproteobacteria</taxon>
        <taxon>Burkholderiales</taxon>
        <taxon>Sphaerotilaceae</taxon>
        <taxon>Roseateles</taxon>
    </lineage>
</organism>
<keyword evidence="2" id="KW-1185">Reference proteome</keyword>
<evidence type="ECO:0000313" key="1">
    <source>
        <dbReference type="EMBL" id="ALV07361.1"/>
    </source>
</evidence>
<dbReference type="Proteomes" id="UP000060699">
    <property type="component" value="Chromosome"/>
</dbReference>
<dbReference type="EMBL" id="CP013729">
    <property type="protein sequence ID" value="ALV07361.1"/>
    <property type="molecule type" value="Genomic_DNA"/>
</dbReference>